<evidence type="ECO:0000256" key="6">
    <source>
        <dbReference type="SAM" id="MobiDB-lite"/>
    </source>
</evidence>
<keyword evidence="9" id="KW-1185">Reference proteome</keyword>
<dbReference type="InterPro" id="IPR000184">
    <property type="entry name" value="Bac_surfAg_D15"/>
</dbReference>
<evidence type="ECO:0000256" key="2">
    <source>
        <dbReference type="ARBA" id="ARBA00010913"/>
    </source>
</evidence>
<evidence type="ECO:0000313" key="8">
    <source>
        <dbReference type="EMBL" id="CDF41431.1"/>
    </source>
</evidence>
<feature type="region of interest" description="Disordered" evidence="6">
    <location>
        <begin position="484"/>
        <end position="568"/>
    </location>
</feature>
<dbReference type="Pfam" id="PF01103">
    <property type="entry name" value="Omp85"/>
    <property type="match status" value="1"/>
</dbReference>
<comment type="similarity">
    <text evidence="2">Belongs to the SAM50/omp85 family.</text>
</comment>
<dbReference type="GO" id="GO:0005741">
    <property type="term" value="C:mitochondrial outer membrane"/>
    <property type="evidence" value="ECO:0007669"/>
    <property type="project" value="UniProtKB-SubCell"/>
</dbReference>
<dbReference type="STRING" id="2769.R7QVF7"/>
<feature type="compositionally biased region" description="Basic and acidic residues" evidence="6">
    <location>
        <begin position="498"/>
        <end position="514"/>
    </location>
</feature>
<dbReference type="PhylomeDB" id="R7QVF7"/>
<dbReference type="PANTHER" id="PTHR12815:SF18">
    <property type="entry name" value="SORTING AND ASSEMBLY MACHINERY COMPONENT 50 HOMOLOG"/>
    <property type="match status" value="1"/>
</dbReference>
<dbReference type="Proteomes" id="UP000012073">
    <property type="component" value="Unassembled WGS sequence"/>
</dbReference>
<accession>R7QVF7</accession>
<evidence type="ECO:0000256" key="3">
    <source>
        <dbReference type="ARBA" id="ARBA00022452"/>
    </source>
</evidence>
<dbReference type="KEGG" id="ccp:CHC_T00008011001"/>
<dbReference type="PANTHER" id="PTHR12815">
    <property type="entry name" value="SORTING AND ASSEMBLY MACHINERY SAMM50 PROTEIN FAMILY MEMBER"/>
    <property type="match status" value="1"/>
</dbReference>
<keyword evidence="4" id="KW-0812">Transmembrane</keyword>
<dbReference type="InterPro" id="IPR039910">
    <property type="entry name" value="D15-like"/>
</dbReference>
<keyword evidence="3" id="KW-1134">Transmembrane beta strand</keyword>
<dbReference type="Gene3D" id="2.40.160.50">
    <property type="entry name" value="membrane protein fhac: a member of the omp85/tpsb transporter family"/>
    <property type="match status" value="1"/>
</dbReference>
<dbReference type="AlphaFoldDB" id="R7QVF7"/>
<dbReference type="OMA" id="AGMHESH"/>
<evidence type="ECO:0000313" key="9">
    <source>
        <dbReference type="Proteomes" id="UP000012073"/>
    </source>
</evidence>
<evidence type="ECO:0000256" key="4">
    <source>
        <dbReference type="ARBA" id="ARBA00022692"/>
    </source>
</evidence>
<dbReference type="GeneID" id="17319433"/>
<evidence type="ECO:0000256" key="5">
    <source>
        <dbReference type="ARBA" id="ARBA00023136"/>
    </source>
</evidence>
<dbReference type="EMBL" id="HG002379">
    <property type="protein sequence ID" value="CDF41431.1"/>
    <property type="molecule type" value="Genomic_DNA"/>
</dbReference>
<evidence type="ECO:0000256" key="1">
    <source>
        <dbReference type="ARBA" id="ARBA00004374"/>
    </source>
</evidence>
<keyword evidence="5" id="KW-0472">Membrane</keyword>
<feature type="domain" description="Bacterial surface antigen (D15)" evidence="7">
    <location>
        <begin position="239"/>
        <end position="480"/>
    </location>
</feature>
<comment type="subcellular location">
    <subcellularLocation>
        <location evidence="1">Mitochondrion outer membrane</location>
        <topology evidence="1">Multi-pass membrane protein</topology>
    </subcellularLocation>
</comment>
<dbReference type="Gramene" id="CDF41431">
    <property type="protein sequence ID" value="CDF41431"/>
    <property type="gene ID" value="CHC_T00008011001"/>
</dbReference>
<reference evidence="9" key="1">
    <citation type="journal article" date="2013" name="Proc. Natl. Acad. Sci. U.S.A.">
        <title>Genome structure and metabolic features in the red seaweed Chondrus crispus shed light on evolution of the Archaeplastida.</title>
        <authorList>
            <person name="Collen J."/>
            <person name="Porcel B."/>
            <person name="Carre W."/>
            <person name="Ball S.G."/>
            <person name="Chaparro C."/>
            <person name="Tonon T."/>
            <person name="Barbeyron T."/>
            <person name="Michel G."/>
            <person name="Noel B."/>
            <person name="Valentin K."/>
            <person name="Elias M."/>
            <person name="Artiguenave F."/>
            <person name="Arun A."/>
            <person name="Aury J.M."/>
            <person name="Barbosa-Neto J.F."/>
            <person name="Bothwell J.H."/>
            <person name="Bouget F.Y."/>
            <person name="Brillet L."/>
            <person name="Cabello-Hurtado F."/>
            <person name="Capella-Gutierrez S."/>
            <person name="Charrier B."/>
            <person name="Cladiere L."/>
            <person name="Cock J.M."/>
            <person name="Coelho S.M."/>
            <person name="Colleoni C."/>
            <person name="Czjzek M."/>
            <person name="Da Silva C."/>
            <person name="Delage L."/>
            <person name="Denoeud F."/>
            <person name="Deschamps P."/>
            <person name="Dittami S.M."/>
            <person name="Gabaldon T."/>
            <person name="Gachon C.M."/>
            <person name="Groisillier A."/>
            <person name="Herve C."/>
            <person name="Jabbari K."/>
            <person name="Katinka M."/>
            <person name="Kloareg B."/>
            <person name="Kowalczyk N."/>
            <person name="Labadie K."/>
            <person name="Leblanc C."/>
            <person name="Lopez P.J."/>
            <person name="McLachlan D.H."/>
            <person name="Meslet-Cladiere L."/>
            <person name="Moustafa A."/>
            <person name="Nehr Z."/>
            <person name="Nyvall Collen P."/>
            <person name="Panaud O."/>
            <person name="Partensky F."/>
            <person name="Poulain J."/>
            <person name="Rensing S.A."/>
            <person name="Rousvoal S."/>
            <person name="Samson G."/>
            <person name="Symeonidi A."/>
            <person name="Weissenbach J."/>
            <person name="Zambounis A."/>
            <person name="Wincker P."/>
            <person name="Boyen C."/>
        </authorList>
    </citation>
    <scope>NUCLEOTIDE SEQUENCE [LARGE SCALE GENOMIC DNA]</scope>
    <source>
        <strain evidence="9">cv. Stackhouse</strain>
    </source>
</reference>
<evidence type="ECO:0000259" key="7">
    <source>
        <dbReference type="Pfam" id="PF01103"/>
    </source>
</evidence>
<gene>
    <name evidence="8" type="ORF">CHC_T00008011001</name>
</gene>
<protein>
    <recommendedName>
        <fullName evidence="7">Bacterial surface antigen (D15) domain-containing protein</fullName>
    </recommendedName>
</protein>
<organism evidence="8 9">
    <name type="scientific">Chondrus crispus</name>
    <name type="common">Carrageen Irish moss</name>
    <name type="synonym">Polymorpha crispa</name>
    <dbReference type="NCBI Taxonomy" id="2769"/>
    <lineage>
        <taxon>Eukaryota</taxon>
        <taxon>Rhodophyta</taxon>
        <taxon>Florideophyceae</taxon>
        <taxon>Rhodymeniophycidae</taxon>
        <taxon>Gigartinales</taxon>
        <taxon>Gigartinaceae</taxon>
        <taxon>Chondrus</taxon>
    </lineage>
</organism>
<name>R7QVF7_CHOCR</name>
<dbReference type="OrthoDB" id="2013615at2759"/>
<sequence length="634" mass="69198">MAFLFPPPPPPPFHLGTFPSPSPQGPSPALPIRRRRTLTPAFTISNPFRNPDGNTFLGRVHVLERKKIPLSVIDSAFAPIAKQNVNRKQVDAAIDVCNNWFTENGYPCSRLSIVTYPSIFNRTLALYSIEPRLHAIRLVAVDSNGKPVEGASVVTRVDLITRVLGMKRDDIFRWTAEGFASLMALGIFESADVQVKSVSAERVELVLNVKERPTCRVEPGAGITSDGRMYGDVSFLDNNFRGKAQRIRIEWQKRLDSPRAAGCVAFEDMRIGARIPFSYKIRAFRDANSSRGVPATRSIGLRRPSGDDEVTRRGIETPLRYEKDRDGAMLELGYRPGSGNWLLLLNSVAESVQANPSERATPDTSIFQTVLQSSIAHMTRFPIDCPRSGHMLNVESSIGKTFNEAGTMFRNTVVRLAQYVGVGPYASIAAGLNLGIGSDNLPWHEQKSLGGVMNVRGYDYGELGRYKSFGTGRLELRVPLTRGALPGAVPEDDESENEKDGKQSDTSAGKDIDKSATQQKTSGTKGGSEKTPAVQNDKGANAESEDSTSVSKHVNDAPANRSGKVISPGLLDSLPALVGVLFGDIAVSNEQIREPIGMSYGVGVRIGGIITMNWTRTMDGRKSRLHFGLIDRSL</sequence>
<dbReference type="RefSeq" id="XP_005711725.1">
    <property type="nucleotide sequence ID" value="XM_005711668.1"/>
</dbReference>
<proteinExistence type="inferred from homology"/>